<protein>
    <submittedName>
        <fullName evidence="1">L-PSP family endoribonuclease</fullName>
    </submittedName>
</protein>
<dbReference type="AlphaFoldDB" id="A0A073K2M4"/>
<dbReference type="InterPro" id="IPR006175">
    <property type="entry name" value="YjgF/YER057c/UK114"/>
</dbReference>
<evidence type="ECO:0000313" key="1">
    <source>
        <dbReference type="EMBL" id="KEK20750.1"/>
    </source>
</evidence>
<accession>A0A073K2M4</accession>
<gene>
    <name evidence="1" type="ORF">BAMA_15210</name>
</gene>
<dbReference type="PANTHER" id="PTHR43857">
    <property type="entry name" value="BLR7761 PROTEIN"/>
    <property type="match status" value="1"/>
</dbReference>
<dbReference type="STRING" id="574376.BAMA_15210"/>
<sequence length="128" mass="14437">MKIKKTNPENVSPPIAQYHHLTVIPRDAELIVLSGQVGNDKHGVLPKDIESQFVNALKNIKAILESEHVTTDNIFKINFWLTEKIDRTFFVEKWNEFHGGNPPATTYAYVAGLANPDIKIEVEAWAAK</sequence>
<dbReference type="InterPro" id="IPR035959">
    <property type="entry name" value="RutC-like_sf"/>
</dbReference>
<organism evidence="1 2">
    <name type="scientific">Bacillus manliponensis</name>
    <dbReference type="NCBI Taxonomy" id="574376"/>
    <lineage>
        <taxon>Bacteria</taxon>
        <taxon>Bacillati</taxon>
        <taxon>Bacillota</taxon>
        <taxon>Bacilli</taxon>
        <taxon>Bacillales</taxon>
        <taxon>Bacillaceae</taxon>
        <taxon>Bacillus</taxon>
        <taxon>Bacillus cereus group</taxon>
    </lineage>
</organism>
<comment type="caution">
    <text evidence="1">The sequence shown here is derived from an EMBL/GenBank/DDBJ whole genome shotgun (WGS) entry which is preliminary data.</text>
</comment>
<dbReference type="eggNOG" id="COG0251">
    <property type="taxonomic scope" value="Bacteria"/>
</dbReference>
<dbReference type="Proteomes" id="UP000027822">
    <property type="component" value="Unassembled WGS sequence"/>
</dbReference>
<dbReference type="PANTHER" id="PTHR43857:SF1">
    <property type="entry name" value="YJGH FAMILY PROTEIN"/>
    <property type="match status" value="1"/>
</dbReference>
<dbReference type="CDD" id="cd00448">
    <property type="entry name" value="YjgF_YER057c_UK114_family"/>
    <property type="match status" value="1"/>
</dbReference>
<dbReference type="RefSeq" id="WP_034637112.1">
    <property type="nucleotide sequence ID" value="NZ_CBCSJC010000010.1"/>
</dbReference>
<proteinExistence type="predicted"/>
<dbReference type="SUPFAM" id="SSF55298">
    <property type="entry name" value="YjgF-like"/>
    <property type="match status" value="1"/>
</dbReference>
<dbReference type="OrthoDB" id="9795206at2"/>
<reference evidence="1 2" key="1">
    <citation type="submission" date="2014-06" db="EMBL/GenBank/DDBJ databases">
        <title>Draft genome sequence of Bacillus manliponensis JCM 15802 (MCCC 1A00708).</title>
        <authorList>
            <person name="Lai Q."/>
            <person name="Liu Y."/>
            <person name="Shao Z."/>
        </authorList>
    </citation>
    <scope>NUCLEOTIDE SEQUENCE [LARGE SCALE GENOMIC DNA]</scope>
    <source>
        <strain evidence="1 2">JCM 15802</strain>
    </source>
</reference>
<dbReference type="Gene3D" id="3.30.1330.40">
    <property type="entry name" value="RutC-like"/>
    <property type="match status" value="1"/>
</dbReference>
<keyword evidence="2" id="KW-1185">Reference proteome</keyword>
<dbReference type="Pfam" id="PF01042">
    <property type="entry name" value="Ribonuc_L-PSP"/>
    <property type="match status" value="1"/>
</dbReference>
<name>A0A073K2M4_9BACI</name>
<evidence type="ECO:0000313" key="2">
    <source>
        <dbReference type="Proteomes" id="UP000027822"/>
    </source>
</evidence>
<dbReference type="EMBL" id="JOTN01000003">
    <property type="protein sequence ID" value="KEK20750.1"/>
    <property type="molecule type" value="Genomic_DNA"/>
</dbReference>